<organism evidence="1 2">
    <name type="scientific">Citrullus colocynthis</name>
    <name type="common">colocynth</name>
    <dbReference type="NCBI Taxonomy" id="252529"/>
    <lineage>
        <taxon>Eukaryota</taxon>
        <taxon>Viridiplantae</taxon>
        <taxon>Streptophyta</taxon>
        <taxon>Embryophyta</taxon>
        <taxon>Tracheophyta</taxon>
        <taxon>Spermatophyta</taxon>
        <taxon>Magnoliopsida</taxon>
        <taxon>eudicotyledons</taxon>
        <taxon>Gunneridae</taxon>
        <taxon>Pentapetalae</taxon>
        <taxon>rosids</taxon>
        <taxon>fabids</taxon>
        <taxon>Cucurbitales</taxon>
        <taxon>Cucurbitaceae</taxon>
        <taxon>Benincaseae</taxon>
        <taxon>Citrullus</taxon>
    </lineage>
</organism>
<accession>A0ABP0ZCW0</accession>
<protein>
    <submittedName>
        <fullName evidence="1">Uncharacterized protein</fullName>
    </submittedName>
</protein>
<name>A0ABP0ZCW0_9ROSI</name>
<sequence>MYCGGVGKIGSGKGVPFLFRLKAVLIGDIALLQQECQLQAQQPIRSSDYTLIDQPSPIVGNCSNAFLKMFNIENTSHGEKSPFQCPWKGKALLELEHICLLMAEPTTHQGYINGIMAIHWMSCKLHCIRKHFISMLKMEELRSELTSAKSKLNDPEHLSGQLRSLMLINLT</sequence>
<dbReference type="EMBL" id="OZ021743">
    <property type="protein sequence ID" value="CAK9329196.1"/>
    <property type="molecule type" value="Genomic_DNA"/>
</dbReference>
<proteinExistence type="predicted"/>
<reference evidence="1 2" key="1">
    <citation type="submission" date="2024-03" db="EMBL/GenBank/DDBJ databases">
        <authorList>
            <person name="Gkanogiannis A."/>
            <person name="Becerra Lopez-Lavalle L."/>
        </authorList>
    </citation>
    <scope>NUCLEOTIDE SEQUENCE [LARGE SCALE GENOMIC DNA]</scope>
</reference>
<evidence type="ECO:0000313" key="1">
    <source>
        <dbReference type="EMBL" id="CAK9329196.1"/>
    </source>
</evidence>
<evidence type="ECO:0000313" key="2">
    <source>
        <dbReference type="Proteomes" id="UP001642487"/>
    </source>
</evidence>
<gene>
    <name evidence="1" type="ORF">CITCOLO1_LOCUS21636</name>
</gene>
<keyword evidence="2" id="KW-1185">Reference proteome</keyword>
<dbReference type="Proteomes" id="UP001642487">
    <property type="component" value="Chromosome 9"/>
</dbReference>